<accession>A0A4Z2CK47</accession>
<organism evidence="2 3">
    <name type="scientific">Schistosoma japonicum</name>
    <name type="common">Blood fluke</name>
    <dbReference type="NCBI Taxonomy" id="6182"/>
    <lineage>
        <taxon>Eukaryota</taxon>
        <taxon>Metazoa</taxon>
        <taxon>Spiralia</taxon>
        <taxon>Lophotrochozoa</taxon>
        <taxon>Platyhelminthes</taxon>
        <taxon>Trematoda</taxon>
        <taxon>Digenea</taxon>
        <taxon>Strigeidida</taxon>
        <taxon>Schistosomatoidea</taxon>
        <taxon>Schistosomatidae</taxon>
        <taxon>Schistosoma</taxon>
    </lineage>
</organism>
<protein>
    <submittedName>
        <fullName evidence="2">Uncharacterized protein</fullName>
    </submittedName>
</protein>
<feature type="compositionally biased region" description="Polar residues" evidence="1">
    <location>
        <begin position="110"/>
        <end position="119"/>
    </location>
</feature>
<dbReference type="AlphaFoldDB" id="A0A4Z2CK47"/>
<dbReference type="Proteomes" id="UP000311919">
    <property type="component" value="Unassembled WGS sequence"/>
</dbReference>
<evidence type="ECO:0000313" key="2">
    <source>
        <dbReference type="EMBL" id="TNN04571.1"/>
    </source>
</evidence>
<evidence type="ECO:0000313" key="3">
    <source>
        <dbReference type="Proteomes" id="UP000311919"/>
    </source>
</evidence>
<proteinExistence type="predicted"/>
<dbReference type="EMBL" id="SKCS01001423">
    <property type="protein sequence ID" value="TNN04571.1"/>
    <property type="molecule type" value="Genomic_DNA"/>
</dbReference>
<keyword evidence="3" id="KW-1185">Reference proteome</keyword>
<feature type="compositionally biased region" description="Polar residues" evidence="1">
    <location>
        <begin position="11"/>
        <end position="21"/>
    </location>
</feature>
<reference evidence="2 3" key="1">
    <citation type="submission" date="2019-03" db="EMBL/GenBank/DDBJ databases">
        <title>An improved genome assembly of the fluke Schistosoma japonicum.</title>
        <authorList>
            <person name="Hu W."/>
            <person name="Luo F."/>
            <person name="Yin M."/>
            <person name="Mo X."/>
            <person name="Sun C."/>
            <person name="Wu Q."/>
            <person name="Zhu B."/>
            <person name="Xiang M."/>
            <person name="Wang J."/>
            <person name="Wang Y."/>
            <person name="Zhang T."/>
            <person name="Xu B."/>
            <person name="Zheng H."/>
            <person name="Feng Z."/>
        </authorList>
    </citation>
    <scope>NUCLEOTIDE SEQUENCE [LARGE SCALE GENOMIC DNA]</scope>
    <source>
        <strain evidence="2">HuSjv2</strain>
        <tissue evidence="2">Worms</tissue>
    </source>
</reference>
<sequence length="119" mass="13090">MKAWQLGNDLQHCTEQQTRQQDYSHRNSGLEKEESEIQGHPPSHSKSASRPWVSSLAASPNTSKAHPKRLTHPGFRIPGAGSNRISDPERSLLPGASTHPGSQHPPDLRNTGTETTWTP</sequence>
<name>A0A4Z2CK47_SCHJA</name>
<feature type="compositionally biased region" description="Basic and acidic residues" evidence="1">
    <location>
        <begin position="22"/>
        <end position="37"/>
    </location>
</feature>
<gene>
    <name evidence="2" type="ORF">EWB00_001520</name>
</gene>
<evidence type="ECO:0000256" key="1">
    <source>
        <dbReference type="SAM" id="MobiDB-lite"/>
    </source>
</evidence>
<feature type="region of interest" description="Disordered" evidence="1">
    <location>
        <begin position="1"/>
        <end position="119"/>
    </location>
</feature>
<comment type="caution">
    <text evidence="2">The sequence shown here is derived from an EMBL/GenBank/DDBJ whole genome shotgun (WGS) entry which is preliminary data.</text>
</comment>